<dbReference type="GO" id="GO:0005886">
    <property type="term" value="C:plasma membrane"/>
    <property type="evidence" value="ECO:0007669"/>
    <property type="project" value="UniProtKB-SubCell"/>
</dbReference>
<feature type="region of interest" description="Disordered" evidence="13">
    <location>
        <begin position="54"/>
        <end position="96"/>
    </location>
</feature>
<organism evidence="14 15">
    <name type="scientific">Roseospira visakhapatnamensis</name>
    <dbReference type="NCBI Taxonomy" id="390880"/>
    <lineage>
        <taxon>Bacteria</taxon>
        <taxon>Pseudomonadati</taxon>
        <taxon>Pseudomonadota</taxon>
        <taxon>Alphaproteobacteria</taxon>
        <taxon>Rhodospirillales</taxon>
        <taxon>Rhodospirillaceae</taxon>
        <taxon>Roseospira</taxon>
    </lineage>
</organism>
<evidence type="ECO:0000256" key="10">
    <source>
        <dbReference type="ARBA" id="ARBA00022989"/>
    </source>
</evidence>
<keyword evidence="7 12" id="KW-0997">Cell inner membrane</keyword>
<reference evidence="14 15" key="1">
    <citation type="submission" date="2020-08" db="EMBL/GenBank/DDBJ databases">
        <title>Genome sequencing of Purple Non-Sulfur Bacteria from various extreme environments.</title>
        <authorList>
            <person name="Mayer M."/>
        </authorList>
    </citation>
    <scope>NUCLEOTIDE SEQUENCE [LARGE SCALE GENOMIC DNA]</scope>
    <source>
        <strain evidence="14 15">JA131</strain>
    </source>
</reference>
<dbReference type="AlphaFoldDB" id="A0A7W6WB71"/>
<comment type="subcellular location">
    <subcellularLocation>
        <location evidence="2 12">Cell inner membrane</location>
        <topology evidence="2 12">Single-pass membrane protein</topology>
    </subcellularLocation>
</comment>
<feature type="transmembrane region" description="Helical" evidence="12">
    <location>
        <begin position="20"/>
        <end position="39"/>
    </location>
</feature>
<dbReference type="NCBIfam" id="TIGR03141">
    <property type="entry name" value="cytochro_ccmD"/>
    <property type="match status" value="1"/>
</dbReference>
<keyword evidence="6 12" id="KW-1003">Cell membrane</keyword>
<feature type="compositionally biased region" description="Low complexity" evidence="13">
    <location>
        <begin position="64"/>
        <end position="84"/>
    </location>
</feature>
<evidence type="ECO:0000256" key="4">
    <source>
        <dbReference type="ARBA" id="ARBA00016461"/>
    </source>
</evidence>
<comment type="caution">
    <text evidence="14">The sequence shown here is derived from an EMBL/GenBank/DDBJ whole genome shotgun (WGS) entry which is preliminary data.</text>
</comment>
<protein>
    <recommendedName>
        <fullName evidence="4 12">Heme exporter protein D</fullName>
    </recommendedName>
</protein>
<keyword evidence="15" id="KW-1185">Reference proteome</keyword>
<evidence type="ECO:0000313" key="14">
    <source>
        <dbReference type="EMBL" id="MBB4267216.1"/>
    </source>
</evidence>
<proteinExistence type="inferred from homology"/>
<dbReference type="InterPro" id="IPR007078">
    <property type="entry name" value="Haem_export_protD_CcmD"/>
</dbReference>
<dbReference type="GO" id="GO:0017004">
    <property type="term" value="P:cytochrome complex assembly"/>
    <property type="evidence" value="ECO:0007669"/>
    <property type="project" value="UniProtKB-KW"/>
</dbReference>
<dbReference type="EMBL" id="JACIGK010000023">
    <property type="protein sequence ID" value="MBB4267216.1"/>
    <property type="molecule type" value="Genomic_DNA"/>
</dbReference>
<evidence type="ECO:0000256" key="13">
    <source>
        <dbReference type="SAM" id="MobiDB-lite"/>
    </source>
</evidence>
<evidence type="ECO:0000256" key="11">
    <source>
        <dbReference type="ARBA" id="ARBA00023136"/>
    </source>
</evidence>
<sequence length="96" mass="10021">MDQLIAFLDMGGYAGFVWSSYGVTAVVLGGLFVSVWLGLRRDERTLARLQAALGGRRRGRAEQAEGADPSPAPHSASARPGPAGITPRTADNGEPA</sequence>
<evidence type="ECO:0000256" key="9">
    <source>
        <dbReference type="ARBA" id="ARBA00022748"/>
    </source>
</evidence>
<dbReference type="GO" id="GO:0015886">
    <property type="term" value="P:heme transport"/>
    <property type="evidence" value="ECO:0007669"/>
    <property type="project" value="InterPro"/>
</dbReference>
<evidence type="ECO:0000256" key="7">
    <source>
        <dbReference type="ARBA" id="ARBA00022519"/>
    </source>
</evidence>
<keyword evidence="11 12" id="KW-0472">Membrane</keyword>
<dbReference type="Pfam" id="PF04995">
    <property type="entry name" value="CcmD"/>
    <property type="match status" value="1"/>
</dbReference>
<evidence type="ECO:0000313" key="15">
    <source>
        <dbReference type="Proteomes" id="UP000554286"/>
    </source>
</evidence>
<evidence type="ECO:0000256" key="2">
    <source>
        <dbReference type="ARBA" id="ARBA00004377"/>
    </source>
</evidence>
<evidence type="ECO:0000256" key="8">
    <source>
        <dbReference type="ARBA" id="ARBA00022692"/>
    </source>
</evidence>
<comment type="function">
    <text evidence="1 12">Required for the export of heme to the periplasm for the biogenesis of c-type cytochromes.</text>
</comment>
<comment type="similarity">
    <text evidence="3 12">Belongs to the CcmD/CycX/HelD family.</text>
</comment>
<keyword evidence="9 12" id="KW-0201">Cytochrome c-type biogenesis</keyword>
<keyword evidence="10 12" id="KW-1133">Transmembrane helix</keyword>
<dbReference type="Proteomes" id="UP000554286">
    <property type="component" value="Unassembled WGS sequence"/>
</dbReference>
<evidence type="ECO:0000256" key="6">
    <source>
        <dbReference type="ARBA" id="ARBA00022475"/>
    </source>
</evidence>
<evidence type="ECO:0000256" key="1">
    <source>
        <dbReference type="ARBA" id="ARBA00002442"/>
    </source>
</evidence>
<evidence type="ECO:0000256" key="5">
    <source>
        <dbReference type="ARBA" id="ARBA00022448"/>
    </source>
</evidence>
<dbReference type="RefSeq" id="WP_343058613.1">
    <property type="nucleotide sequence ID" value="NZ_JACIGK010000023.1"/>
</dbReference>
<name>A0A7W6WB71_9PROT</name>
<keyword evidence="5 12" id="KW-0813">Transport</keyword>
<evidence type="ECO:0000256" key="12">
    <source>
        <dbReference type="RuleBase" id="RU363101"/>
    </source>
</evidence>
<evidence type="ECO:0000256" key="3">
    <source>
        <dbReference type="ARBA" id="ARBA00008741"/>
    </source>
</evidence>
<accession>A0A7W6WB71</accession>
<keyword evidence="8 12" id="KW-0812">Transmembrane</keyword>
<gene>
    <name evidence="14" type="ORF">GGD89_002857</name>
</gene>